<evidence type="ECO:0000256" key="1">
    <source>
        <dbReference type="ARBA" id="ARBA00004141"/>
    </source>
</evidence>
<organism evidence="13 14">
    <name type="scientific">Candidatus Gottesmanbacteria bacterium GW2011_GWC2_39_8</name>
    <dbReference type="NCBI Taxonomy" id="1618450"/>
    <lineage>
        <taxon>Bacteria</taxon>
        <taxon>Candidatus Gottesmaniibacteriota</taxon>
    </lineage>
</organism>
<name>A0A0G0Q368_9BACT</name>
<evidence type="ECO:0000313" key="13">
    <source>
        <dbReference type="EMBL" id="KKR31821.1"/>
    </source>
</evidence>
<dbReference type="SUPFAM" id="SSF81648">
    <property type="entry name" value="a domain/subunit of cytochrome bc1 complex (Ubiquinol-cytochrome c reductase)"/>
    <property type="match status" value="1"/>
</dbReference>
<keyword evidence="8" id="KW-0408">Iron</keyword>
<keyword evidence="5" id="KW-0479">Metal-binding</keyword>
<dbReference type="InterPro" id="IPR036150">
    <property type="entry name" value="Cyt_b/b6_C_sf"/>
</dbReference>
<feature type="transmembrane region" description="Helical" evidence="10">
    <location>
        <begin position="116"/>
        <end position="134"/>
    </location>
</feature>
<dbReference type="GO" id="GO:0016020">
    <property type="term" value="C:membrane"/>
    <property type="evidence" value="ECO:0007669"/>
    <property type="project" value="UniProtKB-SubCell"/>
</dbReference>
<feature type="transmembrane region" description="Helical" evidence="10">
    <location>
        <begin position="448"/>
        <end position="469"/>
    </location>
</feature>
<dbReference type="GO" id="GO:0009055">
    <property type="term" value="F:electron transfer activity"/>
    <property type="evidence" value="ECO:0007669"/>
    <property type="project" value="InterPro"/>
</dbReference>
<dbReference type="Pfam" id="PF00033">
    <property type="entry name" value="Cytochrome_B"/>
    <property type="match status" value="1"/>
</dbReference>
<dbReference type="PROSITE" id="PS51003">
    <property type="entry name" value="CYTB_CTER"/>
    <property type="match status" value="1"/>
</dbReference>
<feature type="transmembrane region" description="Helical" evidence="10">
    <location>
        <begin position="481"/>
        <end position="503"/>
    </location>
</feature>
<evidence type="ECO:0000256" key="8">
    <source>
        <dbReference type="ARBA" id="ARBA00023004"/>
    </source>
</evidence>
<evidence type="ECO:0000256" key="3">
    <source>
        <dbReference type="ARBA" id="ARBA00022617"/>
    </source>
</evidence>
<evidence type="ECO:0000256" key="5">
    <source>
        <dbReference type="ARBA" id="ARBA00022723"/>
    </source>
</evidence>
<feature type="transmembrane region" description="Helical" evidence="10">
    <location>
        <begin position="225"/>
        <end position="246"/>
    </location>
</feature>
<gene>
    <name evidence="13" type="ORF">UT63_C0059G0004</name>
</gene>
<evidence type="ECO:0000256" key="9">
    <source>
        <dbReference type="ARBA" id="ARBA00023136"/>
    </source>
</evidence>
<evidence type="ECO:0000256" key="6">
    <source>
        <dbReference type="ARBA" id="ARBA00022982"/>
    </source>
</evidence>
<evidence type="ECO:0000256" key="10">
    <source>
        <dbReference type="SAM" id="Phobius"/>
    </source>
</evidence>
<sequence length="520" mass="60099">MKNSRAEKLKEAIFNSSVWKSIFRHDYADTPRNRVLQVTSNVFLHLHPPKVPKHGVRLSYTWGMGGITFLMFLVTVVTGVVLMFYYRPTGEYAYADMKYLMFDVPFGPIMRNMHRWAAHGMVICVWFHMFRVFMTGSYKSPREFNWVIGVVLLVLTLLLSFTGYLLPWDQLSMWAVTVGTNMARATPFFGHEGPFGGEVGVTARYDARSFLLGGSLVGPPALLRFYVLHCIFIPIVASLLMILHFWRIRKDGGISTPQLEKVSRNQNTSEAGELQRKEPKKGEKLHVWPHLVRIEFLVALVVMIILTVWSITIDAPLEEAANPTKTPNPSKAPWYFLGLQEMLVYFDPWIAGVVLPVFIIVGLMVIPYVDINPKGNGYYTFRERKFAILTFSWGFFILWIALIIIGVFLRGPGWYFFWPWQEWDPHKTVALTNVNLSYVFGIRHYTPAAIFGGLVVFGYYYLGVLYYFLRRKSETIQKLGVTRYAIVAFLFLTMMALPIKIFLRLAFNIKYVWVTPWFYI</sequence>
<comment type="caution">
    <text evidence="13">The sequence shown here is derived from an EMBL/GenBank/DDBJ whole genome shotgun (WGS) entry which is preliminary data.</text>
</comment>
<evidence type="ECO:0000313" key="14">
    <source>
        <dbReference type="Proteomes" id="UP000034539"/>
    </source>
</evidence>
<evidence type="ECO:0000259" key="12">
    <source>
        <dbReference type="PROSITE" id="PS51003"/>
    </source>
</evidence>
<dbReference type="GO" id="GO:0046872">
    <property type="term" value="F:metal ion binding"/>
    <property type="evidence" value="ECO:0007669"/>
    <property type="project" value="UniProtKB-KW"/>
</dbReference>
<dbReference type="SUPFAM" id="SSF81342">
    <property type="entry name" value="Transmembrane di-heme cytochromes"/>
    <property type="match status" value="1"/>
</dbReference>
<dbReference type="AlphaFoldDB" id="A0A0G0Q368"/>
<feature type="transmembrane region" description="Helical" evidence="10">
    <location>
        <begin position="386"/>
        <end position="409"/>
    </location>
</feature>
<keyword evidence="2" id="KW-0813">Transport</keyword>
<evidence type="ECO:0000256" key="4">
    <source>
        <dbReference type="ARBA" id="ARBA00022692"/>
    </source>
</evidence>
<keyword evidence="4 10" id="KW-0812">Transmembrane</keyword>
<feature type="domain" description="Cytochrome b/b6 C-terminal region profile" evidence="12">
    <location>
        <begin position="272"/>
        <end position="406"/>
    </location>
</feature>
<feature type="transmembrane region" description="Helical" evidence="10">
    <location>
        <begin position="146"/>
        <end position="166"/>
    </location>
</feature>
<dbReference type="PATRIC" id="fig|1618450.3.peg.1092"/>
<keyword evidence="7 10" id="KW-1133">Transmembrane helix</keyword>
<reference evidence="13 14" key="1">
    <citation type="journal article" date="2015" name="Nature">
        <title>rRNA introns, odd ribosomes, and small enigmatic genomes across a large radiation of phyla.</title>
        <authorList>
            <person name="Brown C.T."/>
            <person name="Hug L.A."/>
            <person name="Thomas B.C."/>
            <person name="Sharon I."/>
            <person name="Castelle C.J."/>
            <person name="Singh A."/>
            <person name="Wilkins M.J."/>
            <person name="Williams K.H."/>
            <person name="Banfield J.F."/>
        </authorList>
    </citation>
    <scope>NUCLEOTIDE SEQUENCE [LARGE SCALE GENOMIC DNA]</scope>
</reference>
<evidence type="ECO:0000259" key="11">
    <source>
        <dbReference type="PROSITE" id="PS51002"/>
    </source>
</evidence>
<dbReference type="Gene3D" id="1.20.810.10">
    <property type="entry name" value="Cytochrome Bc1 Complex, Chain C"/>
    <property type="match status" value="1"/>
</dbReference>
<dbReference type="Pfam" id="PF00032">
    <property type="entry name" value="Cytochrom_B_C"/>
    <property type="match status" value="1"/>
</dbReference>
<proteinExistence type="predicted"/>
<protein>
    <submittedName>
        <fullName evidence="13">Putative cytochrome b6</fullName>
    </submittedName>
</protein>
<comment type="subcellular location">
    <subcellularLocation>
        <location evidence="1">Membrane</location>
        <topology evidence="1">Multi-pass membrane protein</topology>
    </subcellularLocation>
</comment>
<dbReference type="InterPro" id="IPR016174">
    <property type="entry name" value="Di-haem_cyt_TM"/>
</dbReference>
<dbReference type="PANTHER" id="PTHR19271">
    <property type="entry name" value="CYTOCHROME B"/>
    <property type="match status" value="1"/>
</dbReference>
<keyword evidence="6" id="KW-0249">Electron transport</keyword>
<dbReference type="PANTHER" id="PTHR19271:SF16">
    <property type="entry name" value="CYTOCHROME B"/>
    <property type="match status" value="1"/>
</dbReference>
<feature type="domain" description="Cytochrome b/b6 N-terminal region profile" evidence="11">
    <location>
        <begin position="27"/>
        <end position="257"/>
    </location>
</feature>
<dbReference type="InterPro" id="IPR005797">
    <property type="entry name" value="Cyt_b/b6_N"/>
</dbReference>
<dbReference type="GO" id="GO:0022904">
    <property type="term" value="P:respiratory electron transport chain"/>
    <property type="evidence" value="ECO:0007669"/>
    <property type="project" value="InterPro"/>
</dbReference>
<feature type="transmembrane region" description="Helical" evidence="10">
    <location>
        <begin position="349"/>
        <end position="366"/>
    </location>
</feature>
<dbReference type="InterPro" id="IPR005798">
    <property type="entry name" value="Cyt_b/b6_C"/>
</dbReference>
<dbReference type="EMBL" id="LBXN01000059">
    <property type="protein sequence ID" value="KKR31821.1"/>
    <property type="molecule type" value="Genomic_DNA"/>
</dbReference>
<feature type="transmembrane region" description="Helical" evidence="10">
    <location>
        <begin position="60"/>
        <end position="86"/>
    </location>
</feature>
<keyword evidence="9 10" id="KW-0472">Membrane</keyword>
<dbReference type="GO" id="GO:0016491">
    <property type="term" value="F:oxidoreductase activity"/>
    <property type="evidence" value="ECO:0007669"/>
    <property type="project" value="InterPro"/>
</dbReference>
<evidence type="ECO:0000256" key="7">
    <source>
        <dbReference type="ARBA" id="ARBA00022989"/>
    </source>
</evidence>
<feature type="transmembrane region" description="Helical" evidence="10">
    <location>
        <begin position="294"/>
        <end position="313"/>
    </location>
</feature>
<dbReference type="Proteomes" id="UP000034539">
    <property type="component" value="Unassembled WGS sequence"/>
</dbReference>
<keyword evidence="3" id="KW-0349">Heme</keyword>
<dbReference type="InterPro" id="IPR027387">
    <property type="entry name" value="Cytb/b6-like_sf"/>
</dbReference>
<dbReference type="PROSITE" id="PS51002">
    <property type="entry name" value="CYTB_NTER"/>
    <property type="match status" value="1"/>
</dbReference>
<evidence type="ECO:0000256" key="2">
    <source>
        <dbReference type="ARBA" id="ARBA00022448"/>
    </source>
</evidence>
<accession>A0A0G0Q368</accession>